<dbReference type="OrthoDB" id="959337at2"/>
<evidence type="ECO:0008006" key="4">
    <source>
        <dbReference type="Google" id="ProtNLM"/>
    </source>
</evidence>
<dbReference type="Proteomes" id="UP000253383">
    <property type="component" value="Unassembled WGS sequence"/>
</dbReference>
<keyword evidence="1" id="KW-0732">Signal</keyword>
<keyword evidence="3" id="KW-1185">Reference proteome</keyword>
<sequence length="130" mass="13919">MKTAFASIVVALLVSASSLTFANSNPKPGDQAPFESSVIAFPSTMKIDVVVQNLEGANLTIRLVDHLGNTQATQRLGKHEKALRTRFDISALTDGIYKVVVSDGANTRTQEINISTNVPTPTTYRTVSIG</sequence>
<name>A0A368JG13_9BACT</name>
<evidence type="ECO:0000256" key="1">
    <source>
        <dbReference type="SAM" id="SignalP"/>
    </source>
</evidence>
<dbReference type="AlphaFoldDB" id="A0A368JG13"/>
<protein>
    <recommendedName>
        <fullName evidence="4">T9SS C-terminal target domain-containing protein</fullName>
    </recommendedName>
</protein>
<gene>
    <name evidence="2" type="ORF">DUE52_26380</name>
</gene>
<accession>A0A368JG13</accession>
<reference evidence="2 3" key="1">
    <citation type="submission" date="2018-07" db="EMBL/GenBank/DDBJ databases">
        <title>Genome analysis of Larkinella rosea.</title>
        <authorList>
            <person name="Zhou Z."/>
            <person name="Wang G."/>
        </authorList>
    </citation>
    <scope>NUCLEOTIDE SEQUENCE [LARGE SCALE GENOMIC DNA]</scope>
    <source>
        <strain evidence="3">zzj9</strain>
    </source>
</reference>
<evidence type="ECO:0000313" key="2">
    <source>
        <dbReference type="EMBL" id="RCR66600.1"/>
    </source>
</evidence>
<proteinExistence type="predicted"/>
<feature type="chain" id="PRO_5016811049" description="T9SS C-terminal target domain-containing protein" evidence="1">
    <location>
        <begin position="23"/>
        <end position="130"/>
    </location>
</feature>
<comment type="caution">
    <text evidence="2">The sequence shown here is derived from an EMBL/GenBank/DDBJ whole genome shotgun (WGS) entry which is preliminary data.</text>
</comment>
<evidence type="ECO:0000313" key="3">
    <source>
        <dbReference type="Proteomes" id="UP000253383"/>
    </source>
</evidence>
<dbReference type="RefSeq" id="WP_114409079.1">
    <property type="nucleotide sequence ID" value="NZ_QOWE01000026.1"/>
</dbReference>
<organism evidence="2 3">
    <name type="scientific">Larkinella punicea</name>
    <dbReference type="NCBI Taxonomy" id="2315727"/>
    <lineage>
        <taxon>Bacteria</taxon>
        <taxon>Pseudomonadati</taxon>
        <taxon>Bacteroidota</taxon>
        <taxon>Cytophagia</taxon>
        <taxon>Cytophagales</taxon>
        <taxon>Spirosomataceae</taxon>
        <taxon>Larkinella</taxon>
    </lineage>
</organism>
<feature type="signal peptide" evidence="1">
    <location>
        <begin position="1"/>
        <end position="22"/>
    </location>
</feature>
<dbReference type="EMBL" id="QOWE01000026">
    <property type="protein sequence ID" value="RCR66600.1"/>
    <property type="molecule type" value="Genomic_DNA"/>
</dbReference>